<comment type="similarity">
    <text evidence="2 8">Belongs to the PHP hydrolase family. HisK subfamily.</text>
</comment>
<dbReference type="CDD" id="cd12110">
    <property type="entry name" value="PHP_HisPPase_Hisj_like"/>
    <property type="match status" value="1"/>
</dbReference>
<dbReference type="InterPro" id="IPR004013">
    <property type="entry name" value="PHP_dom"/>
</dbReference>
<evidence type="ECO:0000256" key="1">
    <source>
        <dbReference type="ARBA" id="ARBA00004970"/>
    </source>
</evidence>
<evidence type="ECO:0000256" key="8">
    <source>
        <dbReference type="RuleBase" id="RU366003"/>
    </source>
</evidence>
<evidence type="ECO:0000259" key="9">
    <source>
        <dbReference type="Pfam" id="PF02811"/>
    </source>
</evidence>
<keyword evidence="5 8" id="KW-0378">Hydrolase</keyword>
<dbReference type="GO" id="GO:0005737">
    <property type="term" value="C:cytoplasm"/>
    <property type="evidence" value="ECO:0007669"/>
    <property type="project" value="TreeGrafter"/>
</dbReference>
<gene>
    <name evidence="10" type="ORF">BLA55_01675</name>
</gene>
<dbReference type="InterPro" id="IPR016195">
    <property type="entry name" value="Pol/histidinol_Pase-like"/>
</dbReference>
<evidence type="ECO:0000256" key="6">
    <source>
        <dbReference type="ARBA" id="ARBA00023102"/>
    </source>
</evidence>
<evidence type="ECO:0000256" key="3">
    <source>
        <dbReference type="ARBA" id="ARBA00013085"/>
    </source>
</evidence>
<evidence type="ECO:0000256" key="4">
    <source>
        <dbReference type="ARBA" id="ARBA00022605"/>
    </source>
</evidence>
<proteinExistence type="inferred from homology"/>
<dbReference type="Proteomes" id="UP000184322">
    <property type="component" value="Chromosome"/>
</dbReference>
<dbReference type="OrthoDB" id="9775255at2"/>
<evidence type="ECO:0000256" key="5">
    <source>
        <dbReference type="ARBA" id="ARBA00022801"/>
    </source>
</evidence>
<dbReference type="NCBIfam" id="TIGR01856">
    <property type="entry name" value="hisJ_fam"/>
    <property type="match status" value="1"/>
</dbReference>
<feature type="domain" description="PHP" evidence="9">
    <location>
        <begin position="4"/>
        <end position="178"/>
    </location>
</feature>
<reference evidence="11" key="1">
    <citation type="submission" date="2016-10" db="EMBL/GenBank/DDBJ databases">
        <authorList>
            <person name="Beylefeld A."/>
            <person name="Abolnik C."/>
        </authorList>
    </citation>
    <scope>NUCLEOTIDE SEQUENCE [LARGE SCALE GENOMIC DNA]</scope>
    <source>
        <strain evidence="11">B359_6</strain>
    </source>
</reference>
<keyword evidence="4 8" id="KW-0028">Amino-acid biosynthesis</keyword>
<name>A0A1L4FS18_9BACT</name>
<evidence type="ECO:0000313" key="11">
    <source>
        <dbReference type="Proteomes" id="UP000184322"/>
    </source>
</evidence>
<dbReference type="UniPathway" id="UPA00031">
    <property type="reaction ID" value="UER00013"/>
</dbReference>
<dbReference type="PANTHER" id="PTHR21039:SF0">
    <property type="entry name" value="HISTIDINOL-PHOSPHATASE"/>
    <property type="match status" value="1"/>
</dbReference>
<evidence type="ECO:0000313" key="10">
    <source>
        <dbReference type="EMBL" id="APJ38379.1"/>
    </source>
</evidence>
<dbReference type="Pfam" id="PF02811">
    <property type="entry name" value="PHP"/>
    <property type="match status" value="1"/>
</dbReference>
<dbReference type="PANTHER" id="PTHR21039">
    <property type="entry name" value="HISTIDINOL PHOSPHATASE-RELATED"/>
    <property type="match status" value="1"/>
</dbReference>
<comment type="pathway">
    <text evidence="1 8">Amino-acid biosynthesis; L-histidine biosynthesis; L-histidine from 5-phospho-alpha-D-ribose 1-diphosphate: step 8/9.</text>
</comment>
<organism evidence="10 11">
    <name type="scientific">Mycoplasmopsis pullorum</name>
    <dbReference type="NCBI Taxonomy" id="48003"/>
    <lineage>
        <taxon>Bacteria</taxon>
        <taxon>Bacillati</taxon>
        <taxon>Mycoplasmatota</taxon>
        <taxon>Mycoplasmoidales</taxon>
        <taxon>Metamycoplasmataceae</taxon>
        <taxon>Mycoplasmopsis</taxon>
    </lineage>
</organism>
<sequence length="277" mass="33382">MKYDYHMHTFYCKHADVSVKELVEEYHRRGFIEIGISDHIPYPGELDSKDNSRMYLSEMQTYLDEVHFYQNKYQNELKIFAGFESEYFPTMDHWYREVLRRNDVDYLILGIHAVENLDPENNFNKNCTNKYQLSRYWKSLEEGMRTGLFLYAVHPDFYMKSYESWDQDCEDLANKICDLALELDFPLGFNINGFWKGPRLIGQTVRNKYPIHEFWQIVKNKGVKIILESDTHHKKQLYDQDIIQRTYGLLKEWEIDHLLVEKVDVLKYKEKVAKILK</sequence>
<dbReference type="EMBL" id="CP017813">
    <property type="protein sequence ID" value="APJ38379.1"/>
    <property type="molecule type" value="Genomic_DNA"/>
</dbReference>
<dbReference type="GO" id="GO:0004401">
    <property type="term" value="F:histidinol-phosphatase activity"/>
    <property type="evidence" value="ECO:0007669"/>
    <property type="project" value="UniProtKB-UniRule"/>
</dbReference>
<dbReference type="Gene3D" id="3.20.20.140">
    <property type="entry name" value="Metal-dependent hydrolases"/>
    <property type="match status" value="1"/>
</dbReference>
<dbReference type="SUPFAM" id="SSF89550">
    <property type="entry name" value="PHP domain-like"/>
    <property type="match status" value="1"/>
</dbReference>
<keyword evidence="6 8" id="KW-0368">Histidine biosynthesis</keyword>
<evidence type="ECO:0000256" key="7">
    <source>
        <dbReference type="ARBA" id="ARBA00049158"/>
    </source>
</evidence>
<dbReference type="STRING" id="48003.BLA55_01675"/>
<evidence type="ECO:0000256" key="2">
    <source>
        <dbReference type="ARBA" id="ARBA00009152"/>
    </source>
</evidence>
<dbReference type="KEGG" id="mpul:BLA55_01675"/>
<dbReference type="AlphaFoldDB" id="A0A1L4FS18"/>
<dbReference type="EC" id="3.1.3.15" evidence="3 8"/>
<keyword evidence="11" id="KW-1185">Reference proteome</keyword>
<comment type="catalytic activity">
    <reaction evidence="7 8">
        <text>L-histidinol phosphate + H2O = L-histidinol + phosphate</text>
        <dbReference type="Rhea" id="RHEA:14465"/>
        <dbReference type="ChEBI" id="CHEBI:15377"/>
        <dbReference type="ChEBI" id="CHEBI:43474"/>
        <dbReference type="ChEBI" id="CHEBI:57699"/>
        <dbReference type="ChEBI" id="CHEBI:57980"/>
        <dbReference type="EC" id="3.1.3.15"/>
    </reaction>
</comment>
<dbReference type="RefSeq" id="WP_073372382.1">
    <property type="nucleotide sequence ID" value="NZ_CP017813.1"/>
</dbReference>
<protein>
    <recommendedName>
        <fullName evidence="3 8">Histidinol-phosphatase</fullName>
        <shortName evidence="8">HolPase</shortName>
        <ecNumber evidence="3 8">3.1.3.15</ecNumber>
    </recommendedName>
</protein>
<accession>A0A1L4FS18</accession>
<dbReference type="GO" id="GO:0000105">
    <property type="term" value="P:L-histidine biosynthetic process"/>
    <property type="evidence" value="ECO:0007669"/>
    <property type="project" value="UniProtKB-UniRule"/>
</dbReference>
<dbReference type="InterPro" id="IPR010140">
    <property type="entry name" value="Histidinol_P_phosphatase_HisJ"/>
</dbReference>